<dbReference type="GO" id="GO:0046872">
    <property type="term" value="F:metal ion binding"/>
    <property type="evidence" value="ECO:0007669"/>
    <property type="project" value="UniProtKB-KW"/>
</dbReference>
<comment type="caution">
    <text evidence="13">The sequence shown here is derived from an EMBL/GenBank/DDBJ whole genome shotgun (WGS) entry which is preliminary data.</text>
</comment>
<protein>
    <recommendedName>
        <fullName evidence="10">Thiamine pyrimidine synthase</fullName>
    </recommendedName>
</protein>
<sequence>MLGRVLKPAEVHLLSPFRSLLRHILLTCPGTPAGNSLAWNENSAKLAFFSVFRHALVLCVLLLSACSASTEPSSQPVAASSGGDEAANPSLTKVKIQLKWVPQAQFAGIYAAKEKGFFAEEGIDAEIIPGGPDIVIEQQVVNGAADVGITGVDSLLVSRDNGLPLVSLAQISQKSSYRLIAKKSAGITSPAQMKGKKVSTWFGSQQFQVLAFMEKNGLDPKKDINLVKQGFTMDQFFNDQVDVATATIYNEYHVVLESGVKESDLDVFNIEDAGVGMLEDTLIAKKDWVDSNHEMAVKVTRAILKGWNYAIDHQDETVDIVMSNVTEGSTTREHQVTMLAEIAKLIRPEGFTEKQVGSFVDESFARTADIALNYGLIKKAANLDEALEKNVYEEAVK</sequence>
<dbReference type="PANTHER" id="PTHR31528">
    <property type="entry name" value="4-AMINO-5-HYDROXYMETHYL-2-METHYLPYRIMIDINE PHOSPHATE SYNTHASE THI11-RELATED"/>
    <property type="match status" value="1"/>
</dbReference>
<evidence type="ECO:0000256" key="6">
    <source>
        <dbReference type="ARBA" id="ARBA00022723"/>
    </source>
</evidence>
<name>A0A2W6NMB9_9BACL</name>
<feature type="domain" description="SsuA/THI5-like" evidence="12">
    <location>
        <begin position="104"/>
        <end position="316"/>
    </location>
</feature>
<keyword evidence="7" id="KW-0663">Pyridoxal phosphate</keyword>
<evidence type="ECO:0000256" key="4">
    <source>
        <dbReference type="ARBA" id="ARBA00011738"/>
    </source>
</evidence>
<keyword evidence="8" id="KW-0784">Thiamine biosynthesis</keyword>
<dbReference type="AlphaFoldDB" id="A0A2W6NMB9"/>
<dbReference type="Gene3D" id="3.40.190.10">
    <property type="entry name" value="Periplasmic binding protein-like II"/>
    <property type="match status" value="2"/>
</dbReference>
<comment type="subunit">
    <text evidence="4">Homodimer.</text>
</comment>
<dbReference type="Proteomes" id="UP000249204">
    <property type="component" value="Unassembled WGS sequence"/>
</dbReference>
<keyword evidence="5 13" id="KW-0808">Transferase</keyword>
<dbReference type="InterPro" id="IPR015168">
    <property type="entry name" value="SsuA/THI5"/>
</dbReference>
<dbReference type="Pfam" id="PF09084">
    <property type="entry name" value="NMT1"/>
    <property type="match status" value="1"/>
</dbReference>
<proteinExistence type="inferred from homology"/>
<evidence type="ECO:0000256" key="11">
    <source>
        <dbReference type="ARBA" id="ARBA00048179"/>
    </source>
</evidence>
<comment type="function">
    <text evidence="1">Responsible for the formation of the pyrimidine heterocycle in the thiamine biosynthesis pathway. Catalyzes the formation of hydroxymethylpyrimidine phosphate (HMP-P) from histidine and pyridoxal phosphate (PLP). The protein uses PLP and the active site histidine to form HMP-P, generating an inactive enzyme. The enzyme can only undergo a single turnover, which suggests it is a suicide enzyme.</text>
</comment>
<evidence type="ECO:0000313" key="13">
    <source>
        <dbReference type="EMBL" id="PZT57004.1"/>
    </source>
</evidence>
<evidence type="ECO:0000256" key="3">
    <source>
        <dbReference type="ARBA" id="ARBA00009406"/>
    </source>
</evidence>
<dbReference type="EMBL" id="QKWW01000014">
    <property type="protein sequence ID" value="PZT57004.1"/>
    <property type="molecule type" value="Genomic_DNA"/>
</dbReference>
<evidence type="ECO:0000259" key="12">
    <source>
        <dbReference type="Pfam" id="PF09084"/>
    </source>
</evidence>
<keyword evidence="6" id="KW-0479">Metal-binding</keyword>
<dbReference type="InterPro" id="IPR027939">
    <property type="entry name" value="NMT1/THI5"/>
</dbReference>
<comment type="catalytic activity">
    <reaction evidence="11">
        <text>N(6)-(pyridoxal phosphate)-L-lysyl-[4-amino-5-hydroxymethyl-2-methylpyrimidine phosphate synthase] + L-histidyl-[4-amino-5-hydroxymethyl-2-methylpyrimidine phosphate synthase] + 2 Fe(3+) + 4 H2O = L-lysyl-[4-amino-5-hydroxymethyl-2-methylpyrimidine phosphate synthase] + (2S)-2-amino-5-hydroxy-4-oxopentanoyl-[4-amino-5-hydroxymethyl-2-methylpyrimidine phosphate synthase] + 4-amino-2-methyl-5-(phosphooxymethyl)pyrimidine + 3-oxopropanoate + 2 Fe(2+) + 2 H(+)</text>
        <dbReference type="Rhea" id="RHEA:65756"/>
        <dbReference type="Rhea" id="RHEA-COMP:16892"/>
        <dbReference type="Rhea" id="RHEA-COMP:16893"/>
        <dbReference type="Rhea" id="RHEA-COMP:16894"/>
        <dbReference type="Rhea" id="RHEA-COMP:16895"/>
        <dbReference type="ChEBI" id="CHEBI:15377"/>
        <dbReference type="ChEBI" id="CHEBI:15378"/>
        <dbReference type="ChEBI" id="CHEBI:29033"/>
        <dbReference type="ChEBI" id="CHEBI:29034"/>
        <dbReference type="ChEBI" id="CHEBI:29969"/>
        <dbReference type="ChEBI" id="CHEBI:29979"/>
        <dbReference type="ChEBI" id="CHEBI:33190"/>
        <dbReference type="ChEBI" id="CHEBI:58354"/>
        <dbReference type="ChEBI" id="CHEBI:143915"/>
        <dbReference type="ChEBI" id="CHEBI:157692"/>
    </reaction>
    <physiologicalReaction direction="left-to-right" evidence="11">
        <dbReference type="Rhea" id="RHEA:65757"/>
    </physiologicalReaction>
</comment>
<comment type="pathway">
    <text evidence="2">Cofactor biosynthesis; thiamine diphosphate biosynthesis.</text>
</comment>
<evidence type="ECO:0000256" key="10">
    <source>
        <dbReference type="ARBA" id="ARBA00033171"/>
    </source>
</evidence>
<organism evidence="13 14">
    <name type="scientific">Paenibacillus silvae</name>
    <dbReference type="NCBI Taxonomy" id="1325358"/>
    <lineage>
        <taxon>Bacteria</taxon>
        <taxon>Bacillati</taxon>
        <taxon>Bacillota</taxon>
        <taxon>Bacilli</taxon>
        <taxon>Bacillales</taxon>
        <taxon>Paenibacillaceae</taxon>
        <taxon>Paenibacillus</taxon>
    </lineage>
</organism>
<dbReference type="PANTHER" id="PTHR31528:SF1">
    <property type="entry name" value="4-AMINO-5-HYDROXYMETHYL-2-METHYLPYRIMIDINE PHOSPHATE SYNTHASE THI11-RELATED"/>
    <property type="match status" value="1"/>
</dbReference>
<evidence type="ECO:0000256" key="8">
    <source>
        <dbReference type="ARBA" id="ARBA00022977"/>
    </source>
</evidence>
<dbReference type="GO" id="GO:0009228">
    <property type="term" value="P:thiamine biosynthetic process"/>
    <property type="evidence" value="ECO:0007669"/>
    <property type="project" value="UniProtKB-KW"/>
</dbReference>
<evidence type="ECO:0000256" key="5">
    <source>
        <dbReference type="ARBA" id="ARBA00022679"/>
    </source>
</evidence>
<evidence type="ECO:0000256" key="1">
    <source>
        <dbReference type="ARBA" id="ARBA00003469"/>
    </source>
</evidence>
<gene>
    <name evidence="13" type="ORF">DN757_04270</name>
</gene>
<evidence type="ECO:0000256" key="7">
    <source>
        <dbReference type="ARBA" id="ARBA00022898"/>
    </source>
</evidence>
<comment type="similarity">
    <text evidence="3">Belongs to the NMT1/THI5 family.</text>
</comment>
<accession>A0A2W6NMB9</accession>
<keyword evidence="9" id="KW-0408">Iron</keyword>
<dbReference type="GO" id="GO:0016740">
    <property type="term" value="F:transferase activity"/>
    <property type="evidence" value="ECO:0007669"/>
    <property type="project" value="UniProtKB-KW"/>
</dbReference>
<evidence type="ECO:0000313" key="14">
    <source>
        <dbReference type="Proteomes" id="UP000249204"/>
    </source>
</evidence>
<evidence type="ECO:0000256" key="2">
    <source>
        <dbReference type="ARBA" id="ARBA00004948"/>
    </source>
</evidence>
<dbReference type="SUPFAM" id="SSF53850">
    <property type="entry name" value="Periplasmic binding protein-like II"/>
    <property type="match status" value="1"/>
</dbReference>
<reference evidence="13 14" key="1">
    <citation type="submission" date="2018-06" db="EMBL/GenBank/DDBJ databases">
        <title>Isolation of heavy metals resistant Paenibacillus silvae NC2 from Gold-Copper mine in ZiJin, China.</title>
        <authorList>
            <person name="Xu J."/>
            <person name="Mazhar H.S."/>
            <person name="Rensing C."/>
        </authorList>
    </citation>
    <scope>NUCLEOTIDE SEQUENCE [LARGE SCALE GENOMIC DNA]</scope>
    <source>
        <strain evidence="13 14">NC2</strain>
    </source>
</reference>
<evidence type="ECO:0000256" key="9">
    <source>
        <dbReference type="ARBA" id="ARBA00023004"/>
    </source>
</evidence>